<feature type="domain" description="CCAAT-binding factor" evidence="12">
    <location>
        <begin position="366"/>
        <end position="581"/>
    </location>
</feature>
<comment type="similarity">
    <text evidence="2">Belongs to the CBF/MAK21 family.</text>
</comment>
<feature type="compositionally biased region" description="Acidic residues" evidence="11">
    <location>
        <begin position="729"/>
        <end position="779"/>
    </location>
</feature>
<protein>
    <recommendedName>
        <fullName evidence="10">CCAAT/enhancer-binding protein zeta</fullName>
    </recommendedName>
    <alternativeName>
        <fullName evidence="8">CCAAT-box-binding transcription factor</fullName>
    </alternativeName>
</protein>
<dbReference type="PANTHER" id="PTHR12048:SF0">
    <property type="entry name" value="CCAAT_ENHANCER-BINDING PROTEIN ZETA"/>
    <property type="match status" value="1"/>
</dbReference>
<evidence type="ECO:0000256" key="8">
    <source>
        <dbReference type="ARBA" id="ARBA00031941"/>
    </source>
</evidence>
<evidence type="ECO:0000256" key="7">
    <source>
        <dbReference type="ARBA" id="ARBA00023242"/>
    </source>
</evidence>
<evidence type="ECO:0000256" key="9">
    <source>
        <dbReference type="ARBA" id="ARBA00058879"/>
    </source>
</evidence>
<keyword evidence="6" id="KW-0804">Transcription</keyword>
<sequence>MVNKMKFKTRTKFKPSTEDDIDDYETPKKWFETIQDDPKTFRKSTEKELVELKNEAKQCHDSEVANYNTKNSKTKHQWMQTMMSKGTVSDKIAARTVSIQDNPVCNLETIRNLVGTVKVGKKKECIATIEVLTELFLSDLLRPDRKLKAFHERPLSKLNDLTSGNAITRRKLLSLWYFEDQLKELYASYITALNSTAHDTVDNNKEKAINAMYKLLAGNPEQEKNLLTNIVNKLGDPSQKVASKAMYCLTQLLFKHLNMQPVVLHEIERLMFRPNISSRAQYYGLCFLSQFHLSHEASDVARKLIDVYFAFFKACVKKGEIDSRMMSALLMGLNRAYPYAKLEFEQVSKHIDTMYRLVHLANFNISLHTLTLLYQVSDFGNNINDRFYSALYKKLADPRLLSTTHQAMLLNLVYKTLLKDAEVNRIKMFIKRLLQISLFTQPCFSCGVLYLVSQILVKKKPTQALVLDAAAVNALDDDEGEEKYLDATTVEIKEDPDQDTTLIDINEKEEDVKPDKDELDASLSIGGSWYHCQNGVKKEKVPVNAYRPLHRNPLYGGGEFCAYTELCQLKNHFHPTVQLYATNILEGESIRYSGDPLKDFTLVRFLDRFVFKNPKKINETAGVNRTLSKRKLYTPTGVKMLPVNSAGYLKEDQRNIPVDELFMYSYLRKKYEAKTTEAEEESDLESVQSEEFEEMLDKMAGVQDGDEDLDYMRDIGDNLKQKKKSNDKEETDGAEDESDVDLSDDEGDEEFSDLDDDDRELIGDLDDDDEEDIDFIEDDSPVKGKKNKLKKPGDDISSLFASADEFATLLEDEGGSQVKPGGSNAFSNKDNANVKQLAWEEKRNRWVRGFNKAVGGKGATRTRGG</sequence>
<evidence type="ECO:0000256" key="1">
    <source>
        <dbReference type="ARBA" id="ARBA00004123"/>
    </source>
</evidence>
<organism evidence="13 14">
    <name type="scientific">Exocentrus adspersus</name>
    <dbReference type="NCBI Taxonomy" id="1586481"/>
    <lineage>
        <taxon>Eukaryota</taxon>
        <taxon>Metazoa</taxon>
        <taxon>Ecdysozoa</taxon>
        <taxon>Arthropoda</taxon>
        <taxon>Hexapoda</taxon>
        <taxon>Insecta</taxon>
        <taxon>Pterygota</taxon>
        <taxon>Neoptera</taxon>
        <taxon>Endopterygota</taxon>
        <taxon>Coleoptera</taxon>
        <taxon>Polyphaga</taxon>
        <taxon>Cucujiformia</taxon>
        <taxon>Chrysomeloidea</taxon>
        <taxon>Cerambycidae</taxon>
        <taxon>Lamiinae</taxon>
        <taxon>Acanthocinini</taxon>
        <taxon>Exocentrus</taxon>
    </lineage>
</organism>
<evidence type="ECO:0000313" key="14">
    <source>
        <dbReference type="Proteomes" id="UP001159042"/>
    </source>
</evidence>
<name>A0AAV8WF02_9CUCU</name>
<keyword evidence="14" id="KW-1185">Reference proteome</keyword>
<feature type="compositionally biased region" description="Basic residues" evidence="11">
    <location>
        <begin position="1"/>
        <end position="13"/>
    </location>
</feature>
<keyword evidence="4" id="KW-0805">Transcription regulation</keyword>
<dbReference type="AlphaFoldDB" id="A0AAV8WF02"/>
<feature type="compositionally biased region" description="Basic and acidic residues" evidence="11">
    <location>
        <begin position="718"/>
        <end position="728"/>
    </location>
</feature>
<evidence type="ECO:0000313" key="13">
    <source>
        <dbReference type="EMBL" id="KAJ8925033.1"/>
    </source>
</evidence>
<dbReference type="Pfam" id="PF03914">
    <property type="entry name" value="CBF"/>
    <property type="match status" value="1"/>
</dbReference>
<dbReference type="PANTHER" id="PTHR12048">
    <property type="entry name" value="CCAAT-BINDING FACTOR-RELATED"/>
    <property type="match status" value="1"/>
</dbReference>
<proteinExistence type="inferred from homology"/>
<reference evidence="13 14" key="1">
    <citation type="journal article" date="2023" name="Insect Mol. Biol.">
        <title>Genome sequencing provides insights into the evolution of gene families encoding plant cell wall-degrading enzymes in longhorned beetles.</title>
        <authorList>
            <person name="Shin N.R."/>
            <person name="Okamura Y."/>
            <person name="Kirsch R."/>
            <person name="Pauchet Y."/>
        </authorList>
    </citation>
    <scope>NUCLEOTIDE SEQUENCE [LARGE SCALE GENOMIC DNA]</scope>
    <source>
        <strain evidence="13">EAD_L_NR</strain>
    </source>
</reference>
<evidence type="ECO:0000256" key="4">
    <source>
        <dbReference type="ARBA" id="ARBA00023015"/>
    </source>
</evidence>
<evidence type="ECO:0000256" key="10">
    <source>
        <dbReference type="ARBA" id="ARBA00073389"/>
    </source>
</evidence>
<keyword evidence="5" id="KW-0010">Activator</keyword>
<evidence type="ECO:0000256" key="6">
    <source>
        <dbReference type="ARBA" id="ARBA00023163"/>
    </source>
</evidence>
<dbReference type="InterPro" id="IPR040155">
    <property type="entry name" value="CEBPZ/Mak21-like"/>
</dbReference>
<evidence type="ECO:0000259" key="12">
    <source>
        <dbReference type="Pfam" id="PF03914"/>
    </source>
</evidence>
<keyword evidence="3" id="KW-0597">Phosphoprotein</keyword>
<dbReference type="GO" id="GO:0005634">
    <property type="term" value="C:nucleus"/>
    <property type="evidence" value="ECO:0007669"/>
    <property type="project" value="UniProtKB-SubCell"/>
</dbReference>
<feature type="region of interest" description="Disordered" evidence="11">
    <location>
        <begin position="1"/>
        <end position="20"/>
    </location>
</feature>
<evidence type="ECO:0000256" key="2">
    <source>
        <dbReference type="ARBA" id="ARBA00007797"/>
    </source>
</evidence>
<dbReference type="Proteomes" id="UP001159042">
    <property type="component" value="Unassembled WGS sequence"/>
</dbReference>
<dbReference type="EMBL" id="JANEYG010000002">
    <property type="protein sequence ID" value="KAJ8925033.1"/>
    <property type="molecule type" value="Genomic_DNA"/>
</dbReference>
<gene>
    <name evidence="13" type="ORF">NQ315_001204</name>
</gene>
<feature type="region of interest" description="Disordered" evidence="11">
    <location>
        <begin position="718"/>
        <end position="796"/>
    </location>
</feature>
<accession>A0AAV8WF02</accession>
<evidence type="ECO:0000256" key="5">
    <source>
        <dbReference type="ARBA" id="ARBA00023159"/>
    </source>
</evidence>
<dbReference type="InterPro" id="IPR005612">
    <property type="entry name" value="CCAAT-binding_factor"/>
</dbReference>
<dbReference type="FunFam" id="1.25.10.10:FF:000805">
    <property type="entry name" value="Similar to transcription factor CBF/MAK21"/>
    <property type="match status" value="1"/>
</dbReference>
<comment type="function">
    <text evidence="9">Stimulates transcription from the HSP70 promoter.</text>
</comment>
<keyword evidence="7" id="KW-0539">Nucleus</keyword>
<comment type="caution">
    <text evidence="13">The sequence shown here is derived from an EMBL/GenBank/DDBJ whole genome shotgun (WGS) entry which is preliminary data.</text>
</comment>
<dbReference type="SUPFAM" id="SSF48371">
    <property type="entry name" value="ARM repeat"/>
    <property type="match status" value="1"/>
</dbReference>
<evidence type="ECO:0000256" key="3">
    <source>
        <dbReference type="ARBA" id="ARBA00022553"/>
    </source>
</evidence>
<comment type="subcellular location">
    <subcellularLocation>
        <location evidence="1">Nucleus</location>
    </subcellularLocation>
</comment>
<evidence type="ECO:0000256" key="11">
    <source>
        <dbReference type="SAM" id="MobiDB-lite"/>
    </source>
</evidence>
<dbReference type="InterPro" id="IPR016024">
    <property type="entry name" value="ARM-type_fold"/>
</dbReference>